<organism evidence="1">
    <name type="scientific">viral metagenome</name>
    <dbReference type="NCBI Taxonomy" id="1070528"/>
    <lineage>
        <taxon>unclassified sequences</taxon>
        <taxon>metagenomes</taxon>
        <taxon>organismal metagenomes</taxon>
    </lineage>
</organism>
<proteinExistence type="predicted"/>
<accession>A0A6C0J3M8</accession>
<evidence type="ECO:0000313" key="1">
    <source>
        <dbReference type="EMBL" id="QHT99295.1"/>
    </source>
</evidence>
<dbReference type="AlphaFoldDB" id="A0A6C0J3M8"/>
<dbReference type="EMBL" id="MN740306">
    <property type="protein sequence ID" value="QHT99295.1"/>
    <property type="molecule type" value="Genomic_DNA"/>
</dbReference>
<protein>
    <submittedName>
        <fullName evidence="1">Uncharacterized protein</fullName>
    </submittedName>
</protein>
<reference evidence="1" key="1">
    <citation type="journal article" date="2020" name="Nature">
        <title>Giant virus diversity and host interactions through global metagenomics.</title>
        <authorList>
            <person name="Schulz F."/>
            <person name="Roux S."/>
            <person name="Paez-Espino D."/>
            <person name="Jungbluth S."/>
            <person name="Walsh D.A."/>
            <person name="Denef V.J."/>
            <person name="McMahon K.D."/>
            <person name="Konstantinidis K.T."/>
            <person name="Eloe-Fadrosh E.A."/>
            <person name="Kyrpides N.C."/>
            <person name="Woyke T."/>
        </authorList>
    </citation>
    <scope>NUCLEOTIDE SEQUENCE</scope>
    <source>
        <strain evidence="1">GVMAG-M-3300025699-48</strain>
    </source>
</reference>
<name>A0A6C0J3M8_9ZZZZ</name>
<sequence>MSVLPRKTIEIEDIIIKHNYESVELREELTNYLTNVCVNDDNCIKCIIK</sequence>